<dbReference type="RefSeq" id="WP_149401221.1">
    <property type="nucleotide sequence ID" value="NZ_BIXY01000020.1"/>
</dbReference>
<reference evidence="4 5" key="1">
    <citation type="submission" date="2019-01" db="EMBL/GenBank/DDBJ databases">
        <title>Draft genome sequence of Dictyobacter sp. Uno17.</title>
        <authorList>
            <person name="Wang C.M."/>
            <person name="Zheng Y."/>
            <person name="Sakai Y."/>
            <person name="Abe K."/>
            <person name="Yokota A."/>
            <person name="Yabe S."/>
        </authorList>
    </citation>
    <scope>NUCLEOTIDE SEQUENCE [LARGE SCALE GENOMIC DNA]</scope>
    <source>
        <strain evidence="4 5">Uno17</strain>
    </source>
</reference>
<dbReference type="GO" id="GO:0016780">
    <property type="term" value="F:phosphotransferase activity, for other substituted phosphate groups"/>
    <property type="evidence" value="ECO:0007669"/>
    <property type="project" value="TreeGrafter"/>
</dbReference>
<evidence type="ECO:0000313" key="5">
    <source>
        <dbReference type="Proteomes" id="UP000322530"/>
    </source>
</evidence>
<protein>
    <submittedName>
        <fullName evidence="4">Multidrug MFS transporter</fullName>
    </submittedName>
</protein>
<comment type="caution">
    <text evidence="4">The sequence shown here is derived from an EMBL/GenBank/DDBJ whole genome shotgun (WGS) entry which is preliminary data.</text>
</comment>
<dbReference type="EMBL" id="BIXY01000020">
    <property type="protein sequence ID" value="GCF08226.1"/>
    <property type="molecule type" value="Genomic_DNA"/>
</dbReference>
<evidence type="ECO:0000259" key="3">
    <source>
        <dbReference type="Pfam" id="PF02397"/>
    </source>
</evidence>
<evidence type="ECO:0000256" key="2">
    <source>
        <dbReference type="SAM" id="Phobius"/>
    </source>
</evidence>
<keyword evidence="2" id="KW-0472">Membrane</keyword>
<dbReference type="PANTHER" id="PTHR30576:SF10">
    <property type="entry name" value="SLL5057 PROTEIN"/>
    <property type="match status" value="1"/>
</dbReference>
<feature type="transmembrane region" description="Helical" evidence="2">
    <location>
        <begin position="26"/>
        <end position="47"/>
    </location>
</feature>
<keyword evidence="5" id="KW-1185">Reference proteome</keyword>
<name>A0A5A5TAN6_9CHLR</name>
<dbReference type="Pfam" id="PF02397">
    <property type="entry name" value="Bac_transf"/>
    <property type="match status" value="1"/>
</dbReference>
<gene>
    <name evidence="4" type="primary">epsE</name>
    <name evidence="4" type="ORF">KDI_17900</name>
</gene>
<accession>A0A5A5TAN6</accession>
<evidence type="ECO:0000256" key="1">
    <source>
        <dbReference type="ARBA" id="ARBA00006464"/>
    </source>
</evidence>
<keyword evidence="2" id="KW-1133">Transmembrane helix</keyword>
<organism evidence="4 5">
    <name type="scientific">Dictyobacter arantiisoli</name>
    <dbReference type="NCBI Taxonomy" id="2014874"/>
    <lineage>
        <taxon>Bacteria</taxon>
        <taxon>Bacillati</taxon>
        <taxon>Chloroflexota</taxon>
        <taxon>Ktedonobacteria</taxon>
        <taxon>Ktedonobacterales</taxon>
        <taxon>Dictyobacteraceae</taxon>
        <taxon>Dictyobacter</taxon>
    </lineage>
</organism>
<dbReference type="InterPro" id="IPR003362">
    <property type="entry name" value="Bact_transf"/>
</dbReference>
<sequence length="224" mass="25816">MVVQSAPVRTISFNTSYLRAKRALDITFTLLIAPFVILVGIVVAICIKIDSRGPIFFRQKRIGQDGLEFEMLKFRSMYVNSNQLAHREKILHYMNGKKLNEENSSNMSYKDVHDPRITKVGRFIRKTSLDEIPQFWNVLKGQMALVGPRPPLTYEVDLYSSHEWLRMVGKPGLTGTWQVYGRSRVTFQSMVEMDIEYLEHQSIWTDIKLIVLTVPVMLFSRGGA</sequence>
<dbReference type="PANTHER" id="PTHR30576">
    <property type="entry name" value="COLANIC BIOSYNTHESIS UDP-GLUCOSE LIPID CARRIER TRANSFERASE"/>
    <property type="match status" value="1"/>
</dbReference>
<comment type="similarity">
    <text evidence="1">Belongs to the bacterial sugar transferase family.</text>
</comment>
<feature type="domain" description="Bacterial sugar transferase" evidence="3">
    <location>
        <begin position="21"/>
        <end position="218"/>
    </location>
</feature>
<proteinExistence type="inferred from homology"/>
<keyword evidence="2" id="KW-0812">Transmembrane</keyword>
<dbReference type="Proteomes" id="UP000322530">
    <property type="component" value="Unassembled WGS sequence"/>
</dbReference>
<dbReference type="OrthoDB" id="9795351at2"/>
<evidence type="ECO:0000313" key="4">
    <source>
        <dbReference type="EMBL" id="GCF08226.1"/>
    </source>
</evidence>
<dbReference type="AlphaFoldDB" id="A0A5A5TAN6"/>